<dbReference type="InterPro" id="IPR003959">
    <property type="entry name" value="ATPase_AAA_core"/>
</dbReference>
<accession>A0A1T4LZQ2</accession>
<dbReference type="STRING" id="263852.SAMN02745116_00885"/>
<evidence type="ECO:0000313" key="3">
    <source>
        <dbReference type="Proteomes" id="UP000190328"/>
    </source>
</evidence>
<dbReference type="Gene3D" id="3.40.50.300">
    <property type="entry name" value="P-loop containing nucleotide triphosphate hydrolases"/>
    <property type="match status" value="1"/>
</dbReference>
<keyword evidence="3" id="KW-1185">Reference proteome</keyword>
<protein>
    <recommendedName>
        <fullName evidence="1">ATPase AAA-type core domain-containing protein</fullName>
    </recommendedName>
</protein>
<dbReference type="RefSeq" id="WP_078806813.1">
    <property type="nucleotide sequence ID" value="NZ_FUXI01000007.1"/>
</dbReference>
<dbReference type="AlphaFoldDB" id="A0A1T4LZQ2"/>
<dbReference type="SUPFAM" id="SSF52540">
    <property type="entry name" value="P-loop containing nucleoside triphosphate hydrolases"/>
    <property type="match status" value="1"/>
</dbReference>
<dbReference type="OrthoDB" id="9809324at2"/>
<reference evidence="2 3" key="1">
    <citation type="submission" date="2017-02" db="EMBL/GenBank/DDBJ databases">
        <authorList>
            <person name="Peterson S.W."/>
        </authorList>
    </citation>
    <scope>NUCLEOTIDE SEQUENCE [LARGE SCALE GENOMIC DNA]</scope>
    <source>
        <strain evidence="2 3">ATCC BAA-1030</strain>
    </source>
</reference>
<proteinExistence type="predicted"/>
<evidence type="ECO:0000313" key="2">
    <source>
        <dbReference type="EMBL" id="SJZ60230.1"/>
    </source>
</evidence>
<feature type="domain" description="ATPase AAA-type core" evidence="1">
    <location>
        <begin position="50"/>
        <end position="337"/>
    </location>
</feature>
<dbReference type="PANTHER" id="PTHR40396">
    <property type="entry name" value="ATPASE-LIKE PROTEIN"/>
    <property type="match status" value="1"/>
</dbReference>
<dbReference type="InterPro" id="IPR027417">
    <property type="entry name" value="P-loop_NTPase"/>
</dbReference>
<dbReference type="PANTHER" id="PTHR40396:SF1">
    <property type="entry name" value="ATPASE AAA-TYPE CORE DOMAIN-CONTAINING PROTEIN"/>
    <property type="match status" value="1"/>
</dbReference>
<dbReference type="EMBL" id="FUXI01000007">
    <property type="protein sequence ID" value="SJZ60230.1"/>
    <property type="molecule type" value="Genomic_DNA"/>
</dbReference>
<dbReference type="Pfam" id="PF13304">
    <property type="entry name" value="AAA_21"/>
    <property type="match status" value="1"/>
</dbReference>
<name>A0A1T4LZQ2_9ENTE</name>
<dbReference type="GO" id="GO:0016887">
    <property type="term" value="F:ATP hydrolysis activity"/>
    <property type="evidence" value="ECO:0007669"/>
    <property type="project" value="InterPro"/>
</dbReference>
<dbReference type="GO" id="GO:0005524">
    <property type="term" value="F:ATP binding"/>
    <property type="evidence" value="ECO:0007669"/>
    <property type="project" value="InterPro"/>
</dbReference>
<sequence length="398" mass="46714">MLIEFTFENFKSYKDEAYFSMETGEKVRRTTATKFNTFETKQLRLLKSSLIFGANASGKTTVIEALSVFQNIVLNPLPTINHMFPFSPYKFDEKTINEPTNFVLKFVDEEIVYEYSLAYKKNKVVKETLKYTKNTKKDLDLIFSRENKNIRENQLYLHFLQQENNEHSNRVMKYFSEKIIIFTGDTEFNTSIFSMLEEENNRRIFLEFMNAADFSIVDCEVVEDEMPLELREELIQKFNIPISHLKTKRLILKHRVQNENANINGSLMFEEESQGTKKMIFVALLMLAQKQQQATLLIDEFDSNIHFELAQNILSLFHSELNRGQLVATTHNVELMDCNLRKDQIYLTDKNEYGESTIKSIFDFSTRTDISFSKRYIQGRFGSLPVVDTLKLERIFGE</sequence>
<dbReference type="Proteomes" id="UP000190328">
    <property type="component" value="Unassembled WGS sequence"/>
</dbReference>
<organism evidence="2 3">
    <name type="scientific">Pilibacter termitis</name>
    <dbReference type="NCBI Taxonomy" id="263852"/>
    <lineage>
        <taxon>Bacteria</taxon>
        <taxon>Bacillati</taxon>
        <taxon>Bacillota</taxon>
        <taxon>Bacilli</taxon>
        <taxon>Lactobacillales</taxon>
        <taxon>Enterococcaceae</taxon>
        <taxon>Pilibacter</taxon>
    </lineage>
</organism>
<evidence type="ECO:0000259" key="1">
    <source>
        <dbReference type="Pfam" id="PF13304"/>
    </source>
</evidence>
<gene>
    <name evidence="2" type="ORF">SAMN02745116_00885</name>
</gene>